<organism evidence="2 3">
    <name type="scientific">Aestuariibaculum lutulentum</name>
    <dbReference type="NCBI Taxonomy" id="2920935"/>
    <lineage>
        <taxon>Bacteria</taxon>
        <taxon>Pseudomonadati</taxon>
        <taxon>Bacteroidota</taxon>
        <taxon>Flavobacteriia</taxon>
        <taxon>Flavobacteriales</taxon>
        <taxon>Flavobacteriaceae</taxon>
    </lineage>
</organism>
<evidence type="ECO:0000313" key="2">
    <source>
        <dbReference type="EMBL" id="MCH4553023.1"/>
    </source>
</evidence>
<proteinExistence type="predicted"/>
<dbReference type="RefSeq" id="WP_240573419.1">
    <property type="nucleotide sequence ID" value="NZ_CP136709.1"/>
</dbReference>
<gene>
    <name evidence="2" type="ORF">MKW35_10340</name>
</gene>
<feature type="domain" description="Lipocalin-like" evidence="1">
    <location>
        <begin position="27"/>
        <end position="115"/>
    </location>
</feature>
<sequence>MKNTFFLFVVFLILFNSCSSDDTKDRIIGNWQVIEIYSNGEKAEQLGCSEYTYLIIKYDFTTTGDFKNYETTPEICNSTGFELNKWRKAGNQYELIDGVEDVVEYTAFFQGENLVIENLSKTIKWVYIPY</sequence>
<protein>
    <submittedName>
        <fullName evidence="2">Lipocalin family protein</fullName>
    </submittedName>
</protein>
<evidence type="ECO:0000313" key="3">
    <source>
        <dbReference type="Proteomes" id="UP001156141"/>
    </source>
</evidence>
<comment type="caution">
    <text evidence="2">The sequence shown here is derived from an EMBL/GenBank/DDBJ whole genome shotgun (WGS) entry which is preliminary data.</text>
</comment>
<dbReference type="InterPro" id="IPR024311">
    <property type="entry name" value="Lipocalin-like"/>
</dbReference>
<reference evidence="2" key="1">
    <citation type="submission" date="2022-02" db="EMBL/GenBank/DDBJ databases">
        <title>Aestuariibaculum sp., a marine bacterium isolated from sediment in Guangxi.</title>
        <authorList>
            <person name="Ying J."/>
        </authorList>
    </citation>
    <scope>NUCLEOTIDE SEQUENCE</scope>
    <source>
        <strain evidence="2">L182</strain>
    </source>
</reference>
<dbReference type="Pfam" id="PF13648">
    <property type="entry name" value="Lipocalin_4"/>
    <property type="match status" value="1"/>
</dbReference>
<dbReference type="EMBL" id="JAKVQD010000003">
    <property type="protein sequence ID" value="MCH4553023.1"/>
    <property type="molecule type" value="Genomic_DNA"/>
</dbReference>
<accession>A0ABS9RJ97</accession>
<keyword evidence="3" id="KW-1185">Reference proteome</keyword>
<evidence type="ECO:0000259" key="1">
    <source>
        <dbReference type="Pfam" id="PF13648"/>
    </source>
</evidence>
<dbReference type="Proteomes" id="UP001156141">
    <property type="component" value="Unassembled WGS sequence"/>
</dbReference>
<name>A0ABS9RJ97_9FLAO</name>